<keyword evidence="2" id="KW-1185">Reference proteome</keyword>
<sequence length="54" mass="5820">IPAGEISPGETIGLNTTLTVLADRLISNSDVYSDIMSDCYSRLVACPLNFLCKQ</sequence>
<proteinExistence type="predicted"/>
<dbReference type="Proteomes" id="UP001202328">
    <property type="component" value="Unassembled WGS sequence"/>
</dbReference>
<evidence type="ECO:0000313" key="2">
    <source>
        <dbReference type="Proteomes" id="UP001202328"/>
    </source>
</evidence>
<comment type="caution">
    <text evidence="1">The sequence shown here is derived from an EMBL/GenBank/DDBJ whole genome shotgun (WGS) entry which is preliminary data.</text>
</comment>
<name>A0AAD4SM57_9MAGN</name>
<organism evidence="1 2">
    <name type="scientific">Papaver atlanticum</name>
    <dbReference type="NCBI Taxonomy" id="357466"/>
    <lineage>
        <taxon>Eukaryota</taxon>
        <taxon>Viridiplantae</taxon>
        <taxon>Streptophyta</taxon>
        <taxon>Embryophyta</taxon>
        <taxon>Tracheophyta</taxon>
        <taxon>Spermatophyta</taxon>
        <taxon>Magnoliopsida</taxon>
        <taxon>Ranunculales</taxon>
        <taxon>Papaveraceae</taxon>
        <taxon>Papaveroideae</taxon>
        <taxon>Papaver</taxon>
    </lineage>
</organism>
<protein>
    <submittedName>
        <fullName evidence="1">Uncharacterized protein</fullName>
    </submittedName>
</protein>
<evidence type="ECO:0000313" key="1">
    <source>
        <dbReference type="EMBL" id="KAI3911487.1"/>
    </source>
</evidence>
<dbReference type="EMBL" id="JAJJMB010010045">
    <property type="protein sequence ID" value="KAI3911487.1"/>
    <property type="molecule type" value="Genomic_DNA"/>
</dbReference>
<reference evidence="1" key="1">
    <citation type="submission" date="2022-04" db="EMBL/GenBank/DDBJ databases">
        <title>A functionally conserved STORR gene fusion in Papaver species that diverged 16.8 million years ago.</title>
        <authorList>
            <person name="Catania T."/>
        </authorList>
    </citation>
    <scope>NUCLEOTIDE SEQUENCE</scope>
    <source>
        <strain evidence="1">S-188037</strain>
    </source>
</reference>
<gene>
    <name evidence="1" type="ORF">MKW98_010374</name>
</gene>
<dbReference type="AlphaFoldDB" id="A0AAD4SM57"/>
<feature type="non-terminal residue" evidence="1">
    <location>
        <position position="54"/>
    </location>
</feature>
<accession>A0AAD4SM57</accession>